<dbReference type="EMBL" id="DVOS01000037">
    <property type="protein sequence ID" value="HIV23048.1"/>
    <property type="molecule type" value="Genomic_DNA"/>
</dbReference>
<comment type="cofactor">
    <cofactor evidence="1">
        <name>Mg(2+)</name>
        <dbReference type="ChEBI" id="CHEBI:18420"/>
    </cofactor>
</comment>
<protein>
    <recommendedName>
        <fullName evidence="1">Molybdopterin molybdenumtransferase</fullName>
        <ecNumber evidence="1">2.10.1.1</ecNumber>
    </recommendedName>
</protein>
<dbReference type="InterPro" id="IPR001453">
    <property type="entry name" value="MoaB/Mog_dom"/>
</dbReference>
<keyword evidence="1" id="KW-0501">Molybdenum cofactor biosynthesis</keyword>
<dbReference type="Gene3D" id="3.90.105.10">
    <property type="entry name" value="Molybdopterin biosynthesis moea protein, domain 2"/>
    <property type="match status" value="1"/>
</dbReference>
<reference evidence="3" key="1">
    <citation type="submission" date="2020-10" db="EMBL/GenBank/DDBJ databases">
        <authorList>
            <person name="Gilroy R."/>
        </authorList>
    </citation>
    <scope>NUCLEOTIDE SEQUENCE</scope>
    <source>
        <strain evidence="3">ChiBcec6-7307</strain>
    </source>
</reference>
<keyword evidence="1" id="KW-0808">Transferase</keyword>
<keyword evidence="1" id="KW-0500">Molybdenum</keyword>
<keyword evidence="1" id="KW-0460">Magnesium</keyword>
<dbReference type="InterPro" id="IPR038987">
    <property type="entry name" value="MoeA-like"/>
</dbReference>
<dbReference type="CDD" id="cd03522">
    <property type="entry name" value="MoeA_like"/>
    <property type="match status" value="1"/>
</dbReference>
<evidence type="ECO:0000256" key="1">
    <source>
        <dbReference type="RuleBase" id="RU365090"/>
    </source>
</evidence>
<dbReference type="SMART" id="SM00852">
    <property type="entry name" value="MoCF_biosynth"/>
    <property type="match status" value="1"/>
</dbReference>
<name>A0A9D1NZZ1_9FIRM</name>
<dbReference type="AlphaFoldDB" id="A0A9D1NZZ1"/>
<evidence type="ECO:0000313" key="4">
    <source>
        <dbReference type="Proteomes" id="UP000886889"/>
    </source>
</evidence>
<dbReference type="EC" id="2.10.1.1" evidence="1"/>
<proteinExistence type="inferred from homology"/>
<comment type="similarity">
    <text evidence="1">Belongs to the MoeA family.</text>
</comment>
<dbReference type="InterPro" id="IPR036425">
    <property type="entry name" value="MoaB/Mog-like_dom_sf"/>
</dbReference>
<comment type="caution">
    <text evidence="3">The sequence shown here is derived from an EMBL/GenBank/DDBJ whole genome shotgun (WGS) entry which is preliminary data.</text>
</comment>
<evidence type="ECO:0000259" key="2">
    <source>
        <dbReference type="SMART" id="SM00852"/>
    </source>
</evidence>
<dbReference type="Proteomes" id="UP000886889">
    <property type="component" value="Unassembled WGS sequence"/>
</dbReference>
<dbReference type="SUPFAM" id="SSF53218">
    <property type="entry name" value="Molybdenum cofactor biosynthesis proteins"/>
    <property type="match status" value="1"/>
</dbReference>
<keyword evidence="1" id="KW-0479">Metal-binding</keyword>
<comment type="catalytic activity">
    <reaction evidence="1">
        <text>adenylyl-molybdopterin + molybdate = Mo-molybdopterin + AMP + H(+)</text>
        <dbReference type="Rhea" id="RHEA:35047"/>
        <dbReference type="ChEBI" id="CHEBI:15378"/>
        <dbReference type="ChEBI" id="CHEBI:36264"/>
        <dbReference type="ChEBI" id="CHEBI:62727"/>
        <dbReference type="ChEBI" id="CHEBI:71302"/>
        <dbReference type="ChEBI" id="CHEBI:456215"/>
    </reaction>
</comment>
<organism evidence="3 4">
    <name type="scientific">Candidatus Merdiplasma excrementigallinarum</name>
    <dbReference type="NCBI Taxonomy" id="2840864"/>
    <lineage>
        <taxon>Bacteria</taxon>
        <taxon>Bacillati</taxon>
        <taxon>Bacillota</taxon>
        <taxon>Clostridia</taxon>
        <taxon>Lachnospirales</taxon>
        <taxon>Lachnospiraceae</taxon>
        <taxon>Lachnospiraceae incertae sedis</taxon>
        <taxon>Candidatus Merdiplasma</taxon>
    </lineage>
</organism>
<sequence>MKLMRTEDAVGQVLCHDITRIIKGVSKGPVFRKGHVIAPEDIPVLKSVGKEHIYIWEKDDTKYHEDEAAGILRDICMGEGMKASEPREGKIELTAEREGLLRVDVAGLNRVNGLGEMMIAARMGGLPVKPGDKLAGTRIIPLVIEKEKMERAREAAGEEPLLQILPFKKMKAGLVTTGNEVYAGLIEDTFSPVIRRKLAEYGCEVTDHVILDDSPGKITDAIRQMLDKGLDMVLCTGGMSVDPDDKTPLAIRNGTDRVVTYGAPVLPGAMFMLAYSGDGRPVVGLPGCVMYAGRTVFDQVLPWLLAGVPVTGKMLSVMGQGGLCLGCGECHYPNCGFGAAAARAFEMREG</sequence>
<evidence type="ECO:0000313" key="3">
    <source>
        <dbReference type="EMBL" id="HIV23048.1"/>
    </source>
</evidence>
<dbReference type="Pfam" id="PF00994">
    <property type="entry name" value="MoCF_biosynth"/>
    <property type="match status" value="1"/>
</dbReference>
<dbReference type="GO" id="GO:0046872">
    <property type="term" value="F:metal ion binding"/>
    <property type="evidence" value="ECO:0007669"/>
    <property type="project" value="UniProtKB-UniRule"/>
</dbReference>
<comment type="pathway">
    <text evidence="1">Cofactor biosynthesis; molybdopterin biosynthesis.</text>
</comment>
<dbReference type="GO" id="GO:0005829">
    <property type="term" value="C:cytosol"/>
    <property type="evidence" value="ECO:0007669"/>
    <property type="project" value="TreeGrafter"/>
</dbReference>
<comment type="function">
    <text evidence="1">Catalyzes the insertion of molybdate into adenylated molybdopterin with the concomitant release of AMP.</text>
</comment>
<feature type="domain" description="MoaB/Mog" evidence="2">
    <location>
        <begin position="173"/>
        <end position="307"/>
    </location>
</feature>
<dbReference type="PANTHER" id="PTHR10192:SF28">
    <property type="entry name" value="MOLYBDOPTERIN MOLYBDENUMTRANSFERASE"/>
    <property type="match status" value="1"/>
</dbReference>
<dbReference type="GO" id="GO:0061599">
    <property type="term" value="F:molybdopterin molybdotransferase activity"/>
    <property type="evidence" value="ECO:0007669"/>
    <property type="project" value="UniProtKB-UniRule"/>
</dbReference>
<gene>
    <name evidence="3" type="ORF">IAC80_03815</name>
</gene>
<reference evidence="3" key="2">
    <citation type="journal article" date="2021" name="PeerJ">
        <title>Extensive microbial diversity within the chicken gut microbiome revealed by metagenomics and culture.</title>
        <authorList>
            <person name="Gilroy R."/>
            <person name="Ravi A."/>
            <person name="Getino M."/>
            <person name="Pursley I."/>
            <person name="Horton D.L."/>
            <person name="Alikhan N.F."/>
            <person name="Baker D."/>
            <person name="Gharbi K."/>
            <person name="Hall N."/>
            <person name="Watson M."/>
            <person name="Adriaenssens E.M."/>
            <person name="Foster-Nyarko E."/>
            <person name="Jarju S."/>
            <person name="Secka A."/>
            <person name="Antonio M."/>
            <person name="Oren A."/>
            <person name="Chaudhuri R.R."/>
            <person name="La Ragione R."/>
            <person name="Hildebrand F."/>
            <person name="Pallen M.J."/>
        </authorList>
    </citation>
    <scope>NUCLEOTIDE SEQUENCE</scope>
    <source>
        <strain evidence="3">ChiBcec6-7307</strain>
    </source>
</reference>
<dbReference type="PANTHER" id="PTHR10192">
    <property type="entry name" value="MOLYBDOPTERIN BIOSYNTHESIS PROTEIN"/>
    <property type="match status" value="1"/>
</dbReference>
<accession>A0A9D1NZZ1</accession>
<dbReference type="GO" id="GO:0006777">
    <property type="term" value="P:Mo-molybdopterin cofactor biosynthetic process"/>
    <property type="evidence" value="ECO:0007669"/>
    <property type="project" value="UniProtKB-UniRule"/>
</dbReference>
<dbReference type="Gene3D" id="3.40.980.10">
    <property type="entry name" value="MoaB/Mog-like domain"/>
    <property type="match status" value="1"/>
</dbReference>